<dbReference type="Proteomes" id="UP000046393">
    <property type="component" value="Unplaced"/>
</dbReference>
<dbReference type="GO" id="GO:0005886">
    <property type="term" value="C:plasma membrane"/>
    <property type="evidence" value="ECO:0007669"/>
    <property type="project" value="TreeGrafter"/>
</dbReference>
<evidence type="ECO:0000313" key="3">
    <source>
        <dbReference type="WBParaSite" id="SMUV_0000715201-mRNA-1"/>
    </source>
</evidence>
<accession>A0A0N5AR20</accession>
<feature type="transmembrane region" description="Helical" evidence="1">
    <location>
        <begin position="55"/>
        <end position="85"/>
    </location>
</feature>
<organism evidence="2 3">
    <name type="scientific">Syphacia muris</name>
    <dbReference type="NCBI Taxonomy" id="451379"/>
    <lineage>
        <taxon>Eukaryota</taxon>
        <taxon>Metazoa</taxon>
        <taxon>Ecdysozoa</taxon>
        <taxon>Nematoda</taxon>
        <taxon>Chromadorea</taxon>
        <taxon>Rhabditida</taxon>
        <taxon>Spirurina</taxon>
        <taxon>Oxyuridomorpha</taxon>
        <taxon>Oxyuroidea</taxon>
        <taxon>Oxyuridae</taxon>
        <taxon>Syphacia</taxon>
    </lineage>
</organism>
<keyword evidence="1" id="KW-0472">Membrane</keyword>
<sequence>MMVWAFNASVEQSRRILNIDHLPFLSKFYLQFFSFLNKCAFRGVEGRMGGKSANIIAMVLGYLSNLFCLFGFASTAVLCFVYYVFDRLCSQITDFSDSSCLDFTVYEPLLNKPLKLCGGDLQQFCVLSSTAYIWYIVGFIGCLITILGLQHFLMCSAANYSRVSFGMRAEELKEV</sequence>
<feature type="transmembrane region" description="Helical" evidence="1">
    <location>
        <begin position="132"/>
        <end position="153"/>
    </location>
</feature>
<reference evidence="3" key="1">
    <citation type="submission" date="2017-02" db="UniProtKB">
        <authorList>
            <consortium name="WormBaseParasite"/>
        </authorList>
    </citation>
    <scope>IDENTIFICATION</scope>
</reference>
<dbReference type="WBParaSite" id="SMUV_0000715201-mRNA-1">
    <property type="protein sequence ID" value="SMUV_0000715201-mRNA-1"/>
    <property type="gene ID" value="SMUV_0000715201"/>
</dbReference>
<dbReference type="Pfam" id="PF01275">
    <property type="entry name" value="Myelin_PLP"/>
    <property type="match status" value="1"/>
</dbReference>
<name>A0A0N5AR20_9BILA</name>
<proteinExistence type="predicted"/>
<protein>
    <submittedName>
        <fullName evidence="3">Transmembrane protein</fullName>
    </submittedName>
</protein>
<dbReference type="InterPro" id="IPR001614">
    <property type="entry name" value="Myelin_PLP"/>
</dbReference>
<evidence type="ECO:0000313" key="2">
    <source>
        <dbReference type="Proteomes" id="UP000046393"/>
    </source>
</evidence>
<dbReference type="AlphaFoldDB" id="A0A0N5AR20"/>
<dbReference type="PANTHER" id="PTHR11683:SF12">
    <property type="entry name" value="M6, ISOFORM F"/>
    <property type="match status" value="1"/>
</dbReference>
<dbReference type="STRING" id="451379.A0A0N5AR20"/>
<dbReference type="PANTHER" id="PTHR11683">
    <property type="entry name" value="MYELIN PROTEOLIPID"/>
    <property type="match status" value="1"/>
</dbReference>
<dbReference type="GO" id="GO:0031175">
    <property type="term" value="P:neuron projection development"/>
    <property type="evidence" value="ECO:0007669"/>
    <property type="project" value="TreeGrafter"/>
</dbReference>
<keyword evidence="1" id="KW-1133">Transmembrane helix</keyword>
<keyword evidence="1" id="KW-0812">Transmembrane</keyword>
<evidence type="ECO:0000256" key="1">
    <source>
        <dbReference type="SAM" id="Phobius"/>
    </source>
</evidence>
<keyword evidence="2" id="KW-1185">Reference proteome</keyword>